<name>A0ABR9ULF0_9CYAN</name>
<keyword evidence="2" id="KW-1185">Reference proteome</keyword>
<evidence type="ECO:0000313" key="2">
    <source>
        <dbReference type="Proteomes" id="UP000640725"/>
    </source>
</evidence>
<accession>A0ABR9ULF0</accession>
<protein>
    <submittedName>
        <fullName evidence="1">Uncharacterized protein</fullName>
    </submittedName>
</protein>
<sequence length="45" mass="5593">MQKINHAYETFLNEWNQRVRSPSVKRTIEPNRVRELSELNRLYFE</sequence>
<gene>
    <name evidence="1" type="ORF">IQ236_24555</name>
</gene>
<dbReference type="RefSeq" id="WP_193871713.1">
    <property type="nucleotide sequence ID" value="NZ_JADEWU010000096.1"/>
</dbReference>
<comment type="caution">
    <text evidence="1">The sequence shown here is derived from an EMBL/GenBank/DDBJ whole genome shotgun (WGS) entry which is preliminary data.</text>
</comment>
<reference evidence="1 2" key="1">
    <citation type="submission" date="2020-10" db="EMBL/GenBank/DDBJ databases">
        <authorList>
            <person name="Castelo-Branco R."/>
            <person name="Eusebio N."/>
            <person name="Adriana R."/>
            <person name="Vieira A."/>
            <person name="Brugerolle De Fraissinette N."/>
            <person name="Rezende De Castro R."/>
            <person name="Schneider M.P."/>
            <person name="Vasconcelos V."/>
            <person name="Leao P.N."/>
        </authorList>
    </citation>
    <scope>NUCLEOTIDE SEQUENCE [LARGE SCALE GENOMIC DNA]</scope>
    <source>
        <strain evidence="1 2">LEGE 06226</strain>
    </source>
</reference>
<dbReference type="Proteomes" id="UP000640725">
    <property type="component" value="Unassembled WGS sequence"/>
</dbReference>
<organism evidence="1 2">
    <name type="scientific">Planktothrix mougeotii LEGE 06226</name>
    <dbReference type="NCBI Taxonomy" id="1828728"/>
    <lineage>
        <taxon>Bacteria</taxon>
        <taxon>Bacillati</taxon>
        <taxon>Cyanobacteriota</taxon>
        <taxon>Cyanophyceae</taxon>
        <taxon>Oscillatoriophycideae</taxon>
        <taxon>Oscillatoriales</taxon>
        <taxon>Microcoleaceae</taxon>
        <taxon>Planktothrix</taxon>
    </lineage>
</organism>
<evidence type="ECO:0000313" key="1">
    <source>
        <dbReference type="EMBL" id="MBE9146369.1"/>
    </source>
</evidence>
<dbReference type="EMBL" id="JADEWU010000096">
    <property type="protein sequence ID" value="MBE9146369.1"/>
    <property type="molecule type" value="Genomic_DNA"/>
</dbReference>
<proteinExistence type="predicted"/>